<proteinExistence type="predicted"/>
<name>A0A517MT54_9BACT</name>
<evidence type="ECO:0000256" key="1">
    <source>
        <dbReference type="SAM" id="SignalP"/>
    </source>
</evidence>
<dbReference type="OrthoDB" id="9835245at2"/>
<evidence type="ECO:0000313" key="3">
    <source>
        <dbReference type="Proteomes" id="UP000319852"/>
    </source>
</evidence>
<dbReference type="EMBL" id="CP036263">
    <property type="protein sequence ID" value="QDS98066.1"/>
    <property type="molecule type" value="Genomic_DNA"/>
</dbReference>
<feature type="signal peptide" evidence="1">
    <location>
        <begin position="1"/>
        <end position="25"/>
    </location>
</feature>
<evidence type="ECO:0008006" key="4">
    <source>
        <dbReference type="Google" id="ProtNLM"/>
    </source>
</evidence>
<dbReference type="NCBIfam" id="TIGR02595">
    <property type="entry name" value="PEP_CTERM"/>
    <property type="match status" value="1"/>
</dbReference>
<dbReference type="KEGG" id="amob:HG15A2_13380"/>
<gene>
    <name evidence="2" type="ORF">HG15A2_13380</name>
</gene>
<organism evidence="2 3">
    <name type="scientific">Adhaeretor mobilis</name>
    <dbReference type="NCBI Taxonomy" id="1930276"/>
    <lineage>
        <taxon>Bacteria</taxon>
        <taxon>Pseudomonadati</taxon>
        <taxon>Planctomycetota</taxon>
        <taxon>Planctomycetia</taxon>
        <taxon>Pirellulales</taxon>
        <taxon>Lacipirellulaceae</taxon>
        <taxon>Adhaeretor</taxon>
    </lineage>
</organism>
<dbReference type="AlphaFoldDB" id="A0A517MT54"/>
<reference evidence="2 3" key="1">
    <citation type="submission" date="2019-02" db="EMBL/GenBank/DDBJ databases">
        <title>Deep-cultivation of Planctomycetes and their phenomic and genomic characterization uncovers novel biology.</title>
        <authorList>
            <person name="Wiegand S."/>
            <person name="Jogler M."/>
            <person name="Boedeker C."/>
            <person name="Pinto D."/>
            <person name="Vollmers J."/>
            <person name="Rivas-Marin E."/>
            <person name="Kohn T."/>
            <person name="Peeters S.H."/>
            <person name="Heuer A."/>
            <person name="Rast P."/>
            <person name="Oberbeckmann S."/>
            <person name="Bunk B."/>
            <person name="Jeske O."/>
            <person name="Meyerdierks A."/>
            <person name="Storesund J.E."/>
            <person name="Kallscheuer N."/>
            <person name="Luecker S."/>
            <person name="Lage O.M."/>
            <person name="Pohl T."/>
            <person name="Merkel B.J."/>
            <person name="Hornburger P."/>
            <person name="Mueller R.-W."/>
            <person name="Bruemmer F."/>
            <person name="Labrenz M."/>
            <person name="Spormann A.M."/>
            <person name="Op den Camp H."/>
            <person name="Overmann J."/>
            <person name="Amann R."/>
            <person name="Jetten M.S.M."/>
            <person name="Mascher T."/>
            <person name="Medema M.H."/>
            <person name="Devos D.P."/>
            <person name="Kaster A.-K."/>
            <person name="Ovreas L."/>
            <person name="Rohde M."/>
            <person name="Galperin M.Y."/>
            <person name="Jogler C."/>
        </authorList>
    </citation>
    <scope>NUCLEOTIDE SEQUENCE [LARGE SCALE GENOMIC DNA]</scope>
    <source>
        <strain evidence="2 3">HG15A2</strain>
    </source>
</reference>
<dbReference type="Proteomes" id="UP000319852">
    <property type="component" value="Chromosome"/>
</dbReference>
<keyword evidence="1" id="KW-0732">Signal</keyword>
<protein>
    <recommendedName>
        <fullName evidence="4">PEP-CTERM protein-sorting domain-containing protein</fullName>
    </recommendedName>
</protein>
<sequence precursor="true">MNTQPLKIALILGSAWLLASTVAFAQGTASSPSTVHEVDPSTNTVWIGGPNDLINGPAPYPIDLDASGGPWRKQIYSGPIAGSGGGILFRETILNAGTEPWTDWHEINVNLGSQVGIWGTSSVTDLRINGTSIGFTTSVTGTMILDVDSFSQPVLPGDVLEIDKQFALTTALFSPPNTLLYTLLEFPTSTIPEPTTLVLLAVCGVALSGTRRR</sequence>
<dbReference type="InterPro" id="IPR013424">
    <property type="entry name" value="Ice-binding_C"/>
</dbReference>
<dbReference type="RefSeq" id="WP_145058955.1">
    <property type="nucleotide sequence ID" value="NZ_CP036263.1"/>
</dbReference>
<keyword evidence="3" id="KW-1185">Reference proteome</keyword>
<feature type="chain" id="PRO_5021838729" description="PEP-CTERM protein-sorting domain-containing protein" evidence="1">
    <location>
        <begin position="26"/>
        <end position="213"/>
    </location>
</feature>
<evidence type="ECO:0000313" key="2">
    <source>
        <dbReference type="EMBL" id="QDS98066.1"/>
    </source>
</evidence>
<accession>A0A517MT54</accession>